<name>A0A7S4ERL5_9STRA</name>
<reference evidence="3" key="1">
    <citation type="submission" date="2021-01" db="EMBL/GenBank/DDBJ databases">
        <authorList>
            <person name="Corre E."/>
            <person name="Pelletier E."/>
            <person name="Niang G."/>
            <person name="Scheremetjew M."/>
            <person name="Finn R."/>
            <person name="Kale V."/>
            <person name="Holt S."/>
            <person name="Cochrane G."/>
            <person name="Meng A."/>
            <person name="Brown T."/>
            <person name="Cohen L."/>
        </authorList>
    </citation>
    <scope>NUCLEOTIDE SEQUENCE</scope>
    <source>
        <strain evidence="3">10249 10 AB</strain>
    </source>
</reference>
<evidence type="ECO:0000256" key="1">
    <source>
        <dbReference type="SAM" id="MobiDB-lite"/>
    </source>
</evidence>
<protein>
    <recommendedName>
        <fullName evidence="2">CID domain-containing protein</fullName>
    </recommendedName>
</protein>
<evidence type="ECO:0000259" key="2">
    <source>
        <dbReference type="PROSITE" id="PS51391"/>
    </source>
</evidence>
<dbReference type="AlphaFoldDB" id="A0A7S4ERL5"/>
<dbReference type="EMBL" id="HBIX01035096">
    <property type="protein sequence ID" value="CAE0730171.1"/>
    <property type="molecule type" value="Transcribed_RNA"/>
</dbReference>
<feature type="compositionally biased region" description="Basic and acidic residues" evidence="1">
    <location>
        <begin position="226"/>
        <end position="237"/>
    </location>
</feature>
<dbReference type="PROSITE" id="PS51391">
    <property type="entry name" value="CID"/>
    <property type="match status" value="1"/>
</dbReference>
<feature type="region of interest" description="Disordered" evidence="1">
    <location>
        <begin position="427"/>
        <end position="463"/>
    </location>
</feature>
<accession>A0A7S4ERL5</accession>
<dbReference type="Gene3D" id="1.25.40.90">
    <property type="match status" value="1"/>
</dbReference>
<sequence>MSSSFGNKLRKKLNSLGDTASKDSVQTLSNWIGFSRKHAPITATVLAKNLQDSKNNSKRQWMYWRLIHQVLVNENGNASKWEKLAQLRFALGEALQPAMKILGNAMPDQLETCLEEWEDKNVFGGPSLISQIRRLYQNRNNLATSINKPSTTKNSITADISNITSSTAKALESSSEPSGTSARSTIELNEKEKIAATHAGDASLEHITNDDDTVYQGPDNSDEDVATEKVKQEESQKKSKSSMIEKVSTKSPSPQKRYSFLNQQVDYDFESKGIPSGKVESREFLDPCKAITTLQIARDVRTNTALEISTALTNLPADVLTACQDLNSGKLDELDIATTNEFSIRIPSSLIDMDIDEESSSLNMFQDIVQRQQKAREKLIYLLLKSRCKFGSMEAARAFYEVDTLTQKVEKRKELLSDALELEGLDTSEIATGNSNSKKHDHEDLPPLTWYEPDESNKKPKVS</sequence>
<dbReference type="InterPro" id="IPR008942">
    <property type="entry name" value="ENTH_VHS"/>
</dbReference>
<gene>
    <name evidence="3" type="ORF">PAUS00366_LOCUS22957</name>
</gene>
<dbReference type="InterPro" id="IPR006569">
    <property type="entry name" value="CID_dom"/>
</dbReference>
<proteinExistence type="predicted"/>
<evidence type="ECO:0000313" key="3">
    <source>
        <dbReference type="EMBL" id="CAE0730171.1"/>
    </source>
</evidence>
<dbReference type="Pfam" id="PF04818">
    <property type="entry name" value="CID"/>
    <property type="match status" value="1"/>
</dbReference>
<dbReference type="SMART" id="SM00582">
    <property type="entry name" value="RPR"/>
    <property type="match status" value="1"/>
</dbReference>
<organism evidence="3">
    <name type="scientific">Pseudo-nitzschia australis</name>
    <dbReference type="NCBI Taxonomy" id="44445"/>
    <lineage>
        <taxon>Eukaryota</taxon>
        <taxon>Sar</taxon>
        <taxon>Stramenopiles</taxon>
        <taxon>Ochrophyta</taxon>
        <taxon>Bacillariophyta</taxon>
        <taxon>Bacillariophyceae</taxon>
        <taxon>Bacillariophycidae</taxon>
        <taxon>Bacillariales</taxon>
        <taxon>Bacillariaceae</taxon>
        <taxon>Pseudo-nitzschia</taxon>
    </lineage>
</organism>
<feature type="domain" description="CID" evidence="2">
    <location>
        <begin position="1"/>
        <end position="139"/>
    </location>
</feature>
<feature type="region of interest" description="Disordered" evidence="1">
    <location>
        <begin position="199"/>
        <end position="257"/>
    </location>
</feature>